<gene>
    <name evidence="6" type="ORF">BCV70DRAFT_202752</name>
    <name evidence="5" type="ORF">BCV70DRAFT_203288</name>
</gene>
<feature type="compositionally biased region" description="Polar residues" evidence="4">
    <location>
        <begin position="651"/>
        <end position="665"/>
    </location>
</feature>
<dbReference type="GO" id="GO:0071013">
    <property type="term" value="C:catalytic step 2 spliceosome"/>
    <property type="evidence" value="ECO:0007669"/>
    <property type="project" value="TreeGrafter"/>
</dbReference>
<feature type="compositionally biased region" description="Low complexity" evidence="4">
    <location>
        <begin position="34"/>
        <end position="48"/>
    </location>
</feature>
<keyword evidence="3" id="KW-0539">Nucleus</keyword>
<proteinExistence type="inferred from homology"/>
<dbReference type="EMBL" id="KZ819232">
    <property type="protein sequence ID" value="PWY96960.1"/>
    <property type="molecule type" value="Genomic_DNA"/>
</dbReference>
<feature type="region of interest" description="Disordered" evidence="4">
    <location>
        <begin position="283"/>
        <end position="741"/>
    </location>
</feature>
<organism evidence="5 7">
    <name type="scientific">Testicularia cyperi</name>
    <dbReference type="NCBI Taxonomy" id="1882483"/>
    <lineage>
        <taxon>Eukaryota</taxon>
        <taxon>Fungi</taxon>
        <taxon>Dikarya</taxon>
        <taxon>Basidiomycota</taxon>
        <taxon>Ustilaginomycotina</taxon>
        <taxon>Ustilaginomycetes</taxon>
        <taxon>Ustilaginales</taxon>
        <taxon>Anthracoideaceae</taxon>
        <taxon>Testicularia</taxon>
    </lineage>
</organism>
<evidence type="ECO:0000256" key="1">
    <source>
        <dbReference type="ARBA" id="ARBA00004123"/>
    </source>
</evidence>
<name>A0A317XI46_9BASI</name>
<feature type="compositionally biased region" description="Low complexity" evidence="4">
    <location>
        <begin position="422"/>
        <end position="434"/>
    </location>
</feature>
<evidence type="ECO:0000256" key="2">
    <source>
        <dbReference type="ARBA" id="ARBA00009072"/>
    </source>
</evidence>
<feature type="region of interest" description="Disordered" evidence="4">
    <location>
        <begin position="1"/>
        <end position="53"/>
    </location>
</feature>
<dbReference type="InterPro" id="IPR019148">
    <property type="entry name" value="Nuclear_protein_DGCR14_ESS-2"/>
</dbReference>
<evidence type="ECO:0000256" key="3">
    <source>
        <dbReference type="ARBA" id="ARBA00023242"/>
    </source>
</evidence>
<feature type="compositionally biased region" description="Polar residues" evidence="4">
    <location>
        <begin position="296"/>
        <end position="309"/>
    </location>
</feature>
<evidence type="ECO:0000313" key="5">
    <source>
        <dbReference type="EMBL" id="PWY96960.1"/>
    </source>
</evidence>
<evidence type="ECO:0000313" key="7">
    <source>
        <dbReference type="Proteomes" id="UP000246740"/>
    </source>
</evidence>
<feature type="compositionally biased region" description="Low complexity" evidence="4">
    <location>
        <begin position="683"/>
        <end position="696"/>
    </location>
</feature>
<dbReference type="OrthoDB" id="19679at2759"/>
<dbReference type="InParanoid" id="A0A317XI46"/>
<comment type="similarity">
    <text evidence="2">Belongs to the ESS2 family.</text>
</comment>
<reference evidence="5 7" key="1">
    <citation type="journal article" date="2018" name="Mol. Biol. Evol.">
        <title>Broad Genomic Sampling Reveals a Smut Pathogenic Ancestry of the Fungal Clade Ustilaginomycotina.</title>
        <authorList>
            <person name="Kijpornyongpan T."/>
            <person name="Mondo S.J."/>
            <person name="Barry K."/>
            <person name="Sandor L."/>
            <person name="Lee J."/>
            <person name="Lipzen A."/>
            <person name="Pangilinan J."/>
            <person name="LaButti K."/>
            <person name="Hainaut M."/>
            <person name="Henrissat B."/>
            <person name="Grigoriev I.V."/>
            <person name="Spatafora J.W."/>
            <person name="Aime M.C."/>
        </authorList>
    </citation>
    <scope>NUCLEOTIDE SEQUENCE [LARGE SCALE GENOMIC DNA]</scope>
    <source>
        <strain evidence="5 7">MCA 3645</strain>
    </source>
</reference>
<dbReference type="EMBL" id="KZ819205">
    <property type="protein sequence ID" value="PWY97578.1"/>
    <property type="molecule type" value="Genomic_DNA"/>
</dbReference>
<feature type="compositionally biased region" description="Low complexity" evidence="4">
    <location>
        <begin position="443"/>
        <end position="457"/>
    </location>
</feature>
<dbReference type="STRING" id="1882483.A0A317XI46"/>
<feature type="region of interest" description="Disordered" evidence="4">
    <location>
        <begin position="130"/>
        <end position="161"/>
    </location>
</feature>
<feature type="compositionally biased region" description="Pro residues" evidence="4">
    <location>
        <begin position="1"/>
        <end position="10"/>
    </location>
</feature>
<feature type="compositionally biased region" description="Low complexity" evidence="4">
    <location>
        <begin position="527"/>
        <end position="537"/>
    </location>
</feature>
<dbReference type="Pfam" id="PF09751">
    <property type="entry name" value="Es2"/>
    <property type="match status" value="1"/>
</dbReference>
<dbReference type="AlphaFoldDB" id="A0A317XI46"/>
<feature type="compositionally biased region" description="Basic and acidic residues" evidence="4">
    <location>
        <begin position="404"/>
        <end position="421"/>
    </location>
</feature>
<evidence type="ECO:0000256" key="4">
    <source>
        <dbReference type="SAM" id="MobiDB-lite"/>
    </source>
</evidence>
<dbReference type="Proteomes" id="UP000246740">
    <property type="component" value="Unassembled WGS sequence"/>
</dbReference>
<evidence type="ECO:0000313" key="6">
    <source>
        <dbReference type="EMBL" id="PWY97578.1"/>
    </source>
</evidence>
<feature type="compositionally biased region" description="Basic and acidic residues" evidence="4">
    <location>
        <begin position="310"/>
        <end position="320"/>
    </location>
</feature>
<comment type="subcellular location">
    <subcellularLocation>
        <location evidence="1">Nucleus</location>
    </subcellularLocation>
</comment>
<dbReference type="PANTHER" id="PTHR12940">
    <property type="entry name" value="ES-2 PROTEIN - RELATED"/>
    <property type="match status" value="1"/>
</dbReference>
<accession>A0A317XI46</accession>
<dbReference type="PANTHER" id="PTHR12940:SF0">
    <property type="entry name" value="SPLICING FACTOR ESS-2 HOMOLOG"/>
    <property type="match status" value="1"/>
</dbReference>
<feature type="compositionally biased region" description="Polar residues" evidence="4">
    <location>
        <begin position="538"/>
        <end position="547"/>
    </location>
</feature>
<protein>
    <submittedName>
        <fullName evidence="5">Uncharacterized protein</fullName>
    </submittedName>
</protein>
<keyword evidence="7" id="KW-1185">Reference proteome</keyword>
<sequence length="741" mass="79850">MPLRKPPPTPRSAAVLVREQQEQQRRQSHDLAIAGADAGSTSTATRTDPLSGPLVPFKPGQTSLRNQAILTEQEYTDSLSTIIKRDFFPHLDRITAENEYLTALEVGDHALIRASLDQLIRIDDEENCRSKGTTHAKNRRLDKSQFSRGGTPLVASASSRRGEWDETPLLKSVQLADGLSLAAEEDGEEGDEEARLSSGITPDLGLSLSEFQARYTSEDNASFSQILDRDNQIRAQKHALLYQRETLANRRRQALVDKEREEVEEGKKLAIETARQRGLAISAPDQRLLIEDGRAQGTTKRSGPSGEMQSSKKGDDKSENGDPMDDLILVSEPTIDTRTPNPGAGRWKYTARNPLMFAPDANVDKLRTTSSMAPVSRARADAGGAGGSEGSQLPRPSINLRGIRFAEYDDQKGQEEERGTEEPGSGSPSSSRVDAAIRRSRARSSTATSTSSATRSRALVDESPRVNGYGFVSPYSTPRYSEDGGRETPGLSAAAASDDEDGGDERIGMQKSGLLRMYASQRKRRAVSPASASVTASNQVQDARNSNPDPDLDPVPVRRSFQLPPTTPRDRLAAKLAASAAGNLRTKAARYSQTNGKSERNGSDVGNGRQLGKAGGDGRGAGDSTSYGTQRYGGLALRTHAFLDPTPRPSPASQTTMNRTASKSKLTPAARALLDRSVRRTHPAATSSSSSWASSPLPTPIRPPSSSANRRREVVFTSAALGDQTWSPDVGASVKKPRPSS</sequence>
<feature type="compositionally biased region" description="Basic and acidic residues" evidence="4">
    <location>
        <begin position="19"/>
        <end position="29"/>
    </location>
</feature>